<evidence type="ECO:0000313" key="3">
    <source>
        <dbReference type="Proteomes" id="UP000044602"/>
    </source>
</evidence>
<dbReference type="Proteomes" id="UP000045706">
    <property type="component" value="Unassembled WGS sequence"/>
</dbReference>
<dbReference type="EMBL" id="CVQH01022639">
    <property type="protein sequence ID" value="CRK33774.1"/>
    <property type="molecule type" value="Genomic_DNA"/>
</dbReference>
<reference evidence="3 4" key="1">
    <citation type="submission" date="2015-05" db="EMBL/GenBank/DDBJ databases">
        <authorList>
            <person name="Fogelqvist Johan"/>
        </authorList>
    </citation>
    <scope>NUCLEOTIDE SEQUENCE [LARGE SCALE GENOMIC DNA]</scope>
    <source>
        <strain evidence="2">VL1</strain>
        <strain evidence="1">VL2</strain>
    </source>
</reference>
<proteinExistence type="predicted"/>
<dbReference type="AlphaFoldDB" id="A0A0G4MHV9"/>
<gene>
    <name evidence="2" type="ORF">BN1708_006149</name>
    <name evidence="1" type="ORF">BN1723_003705</name>
</gene>
<feature type="non-terminal residue" evidence="2">
    <location>
        <position position="1"/>
    </location>
</feature>
<accession>A0A0G4MHV9</accession>
<keyword evidence="3" id="KW-1185">Reference proteome</keyword>
<protein>
    <submittedName>
        <fullName evidence="2">Uncharacterized protein</fullName>
    </submittedName>
</protein>
<sequence>SGPDSNGERGKGLFDILLHELQLACTALGNLPTRKSSQTYSSDDLAHVETGSRHRLHSSLSRDTLLAASCSDMNGPRSSGASFPRVKALLPRASQWFEAEATPYLPSLKKLVPIWRQGARGPGICW</sequence>
<evidence type="ECO:0000313" key="1">
    <source>
        <dbReference type="EMBL" id="CRK30955.1"/>
    </source>
</evidence>
<dbReference type="EMBL" id="CVQI01023335">
    <property type="protein sequence ID" value="CRK30955.1"/>
    <property type="molecule type" value="Genomic_DNA"/>
</dbReference>
<evidence type="ECO:0000313" key="2">
    <source>
        <dbReference type="EMBL" id="CRK33774.1"/>
    </source>
</evidence>
<name>A0A0G4MHV9_VERLO</name>
<evidence type="ECO:0000313" key="4">
    <source>
        <dbReference type="Proteomes" id="UP000045706"/>
    </source>
</evidence>
<organism evidence="2 3">
    <name type="scientific">Verticillium longisporum</name>
    <name type="common">Verticillium dahliae var. longisporum</name>
    <dbReference type="NCBI Taxonomy" id="100787"/>
    <lineage>
        <taxon>Eukaryota</taxon>
        <taxon>Fungi</taxon>
        <taxon>Dikarya</taxon>
        <taxon>Ascomycota</taxon>
        <taxon>Pezizomycotina</taxon>
        <taxon>Sordariomycetes</taxon>
        <taxon>Hypocreomycetidae</taxon>
        <taxon>Glomerellales</taxon>
        <taxon>Plectosphaerellaceae</taxon>
        <taxon>Verticillium</taxon>
    </lineage>
</organism>
<dbReference type="Proteomes" id="UP000044602">
    <property type="component" value="Unassembled WGS sequence"/>
</dbReference>
<feature type="non-terminal residue" evidence="2">
    <location>
        <position position="126"/>
    </location>
</feature>